<dbReference type="InterPro" id="IPR033753">
    <property type="entry name" value="GCV_H/Fam206"/>
</dbReference>
<dbReference type="InterPro" id="IPR017453">
    <property type="entry name" value="GCV_H_sub"/>
</dbReference>
<keyword evidence="6" id="KW-1185">Reference proteome</keyword>
<dbReference type="Proteomes" id="UP001162741">
    <property type="component" value="Chromosome"/>
</dbReference>
<name>A0ABY6IXR5_9BACT</name>
<dbReference type="NCBIfam" id="NF002270">
    <property type="entry name" value="PRK01202.1"/>
    <property type="match status" value="1"/>
</dbReference>
<protein>
    <recommendedName>
        <fullName evidence="3">Glycine cleavage system H protein</fullName>
    </recommendedName>
</protein>
<accession>A0ABY6IXR5</accession>
<comment type="subunit">
    <text evidence="3">The glycine cleavage system is composed of four proteins: P, T, L and H.</text>
</comment>
<dbReference type="InterPro" id="IPR000089">
    <property type="entry name" value="Biotin_lipoyl"/>
</dbReference>
<dbReference type="HAMAP" id="MF_00272">
    <property type="entry name" value="GcvH"/>
    <property type="match status" value="1"/>
</dbReference>
<dbReference type="EMBL" id="CP107006">
    <property type="protein sequence ID" value="UYQ92178.1"/>
    <property type="molecule type" value="Genomic_DNA"/>
</dbReference>
<sequence>MNFPDHLKYSAEHTWLSVAVNIGIVGITDFAQNELGEIVFVDLPAVGETFDADEVFGSVEAIKTVSDLFMPVAVTVTEINPALKDNPGLLNDDPFGEGWLIKVQITGNTDSLLSSGEYQVRTGS</sequence>
<keyword evidence="2 3" id="KW-0450">Lipoyl</keyword>
<proteinExistence type="inferred from homology"/>
<dbReference type="NCBIfam" id="TIGR00527">
    <property type="entry name" value="gcvH"/>
    <property type="match status" value="1"/>
</dbReference>
<evidence type="ECO:0000256" key="2">
    <source>
        <dbReference type="ARBA" id="ARBA00022823"/>
    </source>
</evidence>
<dbReference type="Gene3D" id="2.40.50.100">
    <property type="match status" value="1"/>
</dbReference>
<dbReference type="PANTHER" id="PTHR11715">
    <property type="entry name" value="GLYCINE CLEAVAGE SYSTEM H PROTEIN"/>
    <property type="match status" value="1"/>
</dbReference>
<comment type="cofactor">
    <cofactor evidence="3">
        <name>(R)-lipoate</name>
        <dbReference type="ChEBI" id="CHEBI:83088"/>
    </cofactor>
    <text evidence="3">Binds 1 lipoyl cofactor covalently.</text>
</comment>
<comment type="similarity">
    <text evidence="1 3">Belongs to the GcvH family.</text>
</comment>
<dbReference type="Pfam" id="PF01597">
    <property type="entry name" value="GCV_H"/>
    <property type="match status" value="1"/>
</dbReference>
<organism evidence="5 6">
    <name type="scientific">Chitinophaga horti</name>
    <dbReference type="NCBI Taxonomy" id="2920382"/>
    <lineage>
        <taxon>Bacteria</taxon>
        <taxon>Pseudomonadati</taxon>
        <taxon>Bacteroidota</taxon>
        <taxon>Chitinophagia</taxon>
        <taxon>Chitinophagales</taxon>
        <taxon>Chitinophagaceae</taxon>
        <taxon>Chitinophaga</taxon>
    </lineage>
</organism>
<dbReference type="SUPFAM" id="SSF51230">
    <property type="entry name" value="Single hybrid motif"/>
    <property type="match status" value="1"/>
</dbReference>
<gene>
    <name evidence="3 5" type="primary">gcvH</name>
    <name evidence="5" type="ORF">MKQ68_19000</name>
</gene>
<reference evidence="5" key="1">
    <citation type="submission" date="2022-10" db="EMBL/GenBank/DDBJ databases">
        <title>Chitinophaga sp. nov., isolated from soil.</title>
        <authorList>
            <person name="Jeon C.O."/>
        </authorList>
    </citation>
    <scope>NUCLEOTIDE SEQUENCE</scope>
    <source>
        <strain evidence="5">R8</strain>
    </source>
</reference>
<evidence type="ECO:0000313" key="6">
    <source>
        <dbReference type="Proteomes" id="UP001162741"/>
    </source>
</evidence>
<evidence type="ECO:0000313" key="5">
    <source>
        <dbReference type="EMBL" id="UYQ92178.1"/>
    </source>
</evidence>
<dbReference type="RefSeq" id="WP_244844143.1">
    <property type="nucleotide sequence ID" value="NZ_CP107006.1"/>
</dbReference>
<dbReference type="PROSITE" id="PS50968">
    <property type="entry name" value="BIOTINYL_LIPOYL"/>
    <property type="match status" value="1"/>
</dbReference>
<evidence type="ECO:0000259" key="4">
    <source>
        <dbReference type="PROSITE" id="PS50968"/>
    </source>
</evidence>
<dbReference type="CDD" id="cd06848">
    <property type="entry name" value="GCS_H"/>
    <property type="match status" value="1"/>
</dbReference>
<feature type="domain" description="Lipoyl-binding" evidence="4">
    <location>
        <begin position="22"/>
        <end position="104"/>
    </location>
</feature>
<comment type="function">
    <text evidence="3">The glycine cleavage system catalyzes the degradation of glycine. The H protein shuttles the methylamine group of glycine from the P protein to the T protein.</text>
</comment>
<dbReference type="InterPro" id="IPR002930">
    <property type="entry name" value="GCV_H"/>
</dbReference>
<evidence type="ECO:0000256" key="3">
    <source>
        <dbReference type="HAMAP-Rule" id="MF_00272"/>
    </source>
</evidence>
<dbReference type="PANTHER" id="PTHR11715:SF3">
    <property type="entry name" value="GLYCINE CLEAVAGE SYSTEM H PROTEIN-RELATED"/>
    <property type="match status" value="1"/>
</dbReference>
<feature type="modified residue" description="N6-lipoyllysine" evidence="3">
    <location>
        <position position="63"/>
    </location>
</feature>
<evidence type="ECO:0000256" key="1">
    <source>
        <dbReference type="ARBA" id="ARBA00009249"/>
    </source>
</evidence>
<dbReference type="InterPro" id="IPR011053">
    <property type="entry name" value="Single_hybrid_motif"/>
</dbReference>